<gene>
    <name evidence="2" type="ORF">D6D12_10793</name>
</gene>
<evidence type="ECO:0000313" key="3">
    <source>
        <dbReference type="Proteomes" id="UP000310374"/>
    </source>
</evidence>
<evidence type="ECO:0008006" key="4">
    <source>
        <dbReference type="Google" id="ProtNLM"/>
    </source>
</evidence>
<dbReference type="AlphaFoldDB" id="A0AB74JBM6"/>
<feature type="compositionally biased region" description="Acidic residues" evidence="1">
    <location>
        <begin position="27"/>
        <end position="62"/>
    </location>
</feature>
<accession>A0AB74JBM6</accession>
<comment type="caution">
    <text evidence="2">The sequence shown here is derived from an EMBL/GenBank/DDBJ whole genome shotgun (WGS) entry which is preliminary data.</text>
</comment>
<protein>
    <recommendedName>
        <fullName evidence="4">Histone chaperone domain-containing protein</fullName>
    </recommendedName>
</protein>
<dbReference type="Proteomes" id="UP000310374">
    <property type="component" value="Unassembled WGS sequence"/>
</dbReference>
<evidence type="ECO:0000256" key="1">
    <source>
        <dbReference type="SAM" id="MobiDB-lite"/>
    </source>
</evidence>
<reference evidence="2 3" key="1">
    <citation type="submission" date="2018-10" db="EMBL/GenBank/DDBJ databases">
        <title>Fifty Aureobasidium pullulans genomes reveal a recombining polyextremotolerant generalist.</title>
        <authorList>
            <person name="Gostincar C."/>
            <person name="Turk M."/>
            <person name="Zajc J."/>
            <person name="Gunde-Cimerman N."/>
        </authorList>
    </citation>
    <scope>NUCLEOTIDE SEQUENCE [LARGE SCALE GENOMIC DNA]</scope>
    <source>
        <strain evidence="2 3">EXF-10081</strain>
    </source>
</reference>
<evidence type="ECO:0000313" key="2">
    <source>
        <dbReference type="EMBL" id="THX18693.1"/>
    </source>
</evidence>
<feature type="non-terminal residue" evidence="2">
    <location>
        <position position="75"/>
    </location>
</feature>
<proteinExistence type="predicted"/>
<name>A0AB74JBM6_AURPU</name>
<dbReference type="EMBL" id="QZAT01000445">
    <property type="protein sequence ID" value="THX18693.1"/>
    <property type="molecule type" value="Genomic_DNA"/>
</dbReference>
<feature type="region of interest" description="Disordered" evidence="1">
    <location>
        <begin position="23"/>
        <end position="75"/>
    </location>
</feature>
<organism evidence="2 3">
    <name type="scientific">Aureobasidium pullulans</name>
    <name type="common">Black yeast</name>
    <name type="synonym">Pullularia pullulans</name>
    <dbReference type="NCBI Taxonomy" id="5580"/>
    <lineage>
        <taxon>Eukaryota</taxon>
        <taxon>Fungi</taxon>
        <taxon>Dikarya</taxon>
        <taxon>Ascomycota</taxon>
        <taxon>Pezizomycotina</taxon>
        <taxon>Dothideomycetes</taxon>
        <taxon>Dothideomycetidae</taxon>
        <taxon>Dothideales</taxon>
        <taxon>Saccotheciaceae</taxon>
        <taxon>Aureobasidium</taxon>
    </lineage>
</organism>
<sequence length="75" mass="8618">MGSGWFPSRPRGRGKGYYNVILKKDDLEEGEIEEDDVESDPEEDASDSKEELEEESTDDDDNDYNHLYSNKEGIK</sequence>